<evidence type="ECO:0000313" key="7">
    <source>
        <dbReference type="EMBL" id="EDM77524.1"/>
    </source>
</evidence>
<dbReference type="SMART" id="SM00729">
    <property type="entry name" value="Elp3"/>
    <property type="match status" value="1"/>
</dbReference>
<reference evidence="7 8" key="1">
    <citation type="submission" date="2007-06" db="EMBL/GenBank/DDBJ databases">
        <authorList>
            <person name="Shimkets L."/>
            <person name="Ferriera S."/>
            <person name="Johnson J."/>
            <person name="Kravitz S."/>
            <person name="Beeson K."/>
            <person name="Sutton G."/>
            <person name="Rogers Y.-H."/>
            <person name="Friedman R."/>
            <person name="Frazier M."/>
            <person name="Venter J.C."/>
        </authorList>
    </citation>
    <scope>NUCLEOTIDE SEQUENCE [LARGE SCALE GENOMIC DNA]</scope>
    <source>
        <strain evidence="7 8">SIR-1</strain>
    </source>
</reference>
<dbReference type="Gene3D" id="3.20.20.70">
    <property type="entry name" value="Aldolase class I"/>
    <property type="match status" value="1"/>
</dbReference>
<evidence type="ECO:0000313" key="8">
    <source>
        <dbReference type="Proteomes" id="UP000005801"/>
    </source>
</evidence>
<keyword evidence="8" id="KW-1185">Reference proteome</keyword>
<gene>
    <name evidence="7" type="ORF">PPSIR1_09480</name>
</gene>
<dbReference type="InterPro" id="IPR006638">
    <property type="entry name" value="Elp3/MiaA/NifB-like_rSAM"/>
</dbReference>
<proteinExistence type="predicted"/>
<keyword evidence="2" id="KW-0949">S-adenosyl-L-methionine</keyword>
<keyword evidence="3" id="KW-0479">Metal-binding</keyword>
<dbReference type="InterPro" id="IPR050377">
    <property type="entry name" value="Radical_SAM_PqqE_MftC-like"/>
</dbReference>
<keyword evidence="4" id="KW-0408">Iron</keyword>
<evidence type="ECO:0000256" key="5">
    <source>
        <dbReference type="ARBA" id="ARBA00023014"/>
    </source>
</evidence>
<dbReference type="CDD" id="cd01335">
    <property type="entry name" value="Radical_SAM"/>
    <property type="match status" value="1"/>
</dbReference>
<dbReference type="EMBL" id="ABCS01000044">
    <property type="protein sequence ID" value="EDM77524.1"/>
    <property type="molecule type" value="Genomic_DNA"/>
</dbReference>
<keyword evidence="5" id="KW-0411">Iron-sulfur</keyword>
<dbReference type="GO" id="GO:0046872">
    <property type="term" value="F:metal ion binding"/>
    <property type="evidence" value="ECO:0007669"/>
    <property type="project" value="UniProtKB-KW"/>
</dbReference>
<sequence>MPMSEPEFAYLRTAYAVWELTLKCNLKCIHCGSRAGPKRPRELSTAEAMDLVHQLAEVGIKEVSFIGGEAFLRPDWLDIAREVKAKGMRLTMTTGGFGMTDKMAEAMAEVGFAGVSVSVDGLAAEHDLLRGRKKSWEWCFKAIESIRKAGMKTASNTQINRVNAAQLPQIFQMLHEAQVYSWQLQFTVPMGNAADRPDLLMQPHELLDVFPVIHYLWHRGAEHKPYVYPANNIGYFGPYERRFRTLGAAEADEMGFWNGSTAGVLTLGIEADGTIKADPSLPTDDYAGGNIRDKSLREIVFEAEELTFNDEFSAAETWGFCGGCEFAEVCRGGDTWTSHVFFDRRGNNPYCHHRALHHAARDVREETRLVERASGDPFDNGVFDIRVVPREQWRDDPKGFRFADVQWPEAWLAEDPELPQRLWSERERSIEVWRQTRLGWPGAAE</sequence>
<dbReference type="PANTHER" id="PTHR11228:SF22">
    <property type="entry name" value="PEPTIDE BIOSYNTHESIS PROTEIN YYDG-RELATED"/>
    <property type="match status" value="1"/>
</dbReference>
<accession>A6G9A2</accession>
<dbReference type="PROSITE" id="PS51918">
    <property type="entry name" value="RADICAL_SAM"/>
    <property type="match status" value="1"/>
</dbReference>
<dbReference type="Proteomes" id="UP000005801">
    <property type="component" value="Unassembled WGS sequence"/>
</dbReference>
<dbReference type="PANTHER" id="PTHR11228">
    <property type="entry name" value="RADICAL SAM DOMAIN PROTEIN"/>
    <property type="match status" value="1"/>
</dbReference>
<name>A6G9A2_9BACT</name>
<dbReference type="InterPro" id="IPR007197">
    <property type="entry name" value="rSAM"/>
</dbReference>
<dbReference type="SFLD" id="SFLDG01386">
    <property type="entry name" value="main_SPASM_domain-containing"/>
    <property type="match status" value="1"/>
</dbReference>
<dbReference type="GO" id="GO:0003824">
    <property type="term" value="F:catalytic activity"/>
    <property type="evidence" value="ECO:0007669"/>
    <property type="project" value="InterPro"/>
</dbReference>
<comment type="cofactor">
    <cofactor evidence="1">
        <name>[4Fe-4S] cluster</name>
        <dbReference type="ChEBI" id="CHEBI:49883"/>
    </cofactor>
</comment>
<dbReference type="GO" id="GO:0051536">
    <property type="term" value="F:iron-sulfur cluster binding"/>
    <property type="evidence" value="ECO:0007669"/>
    <property type="project" value="UniProtKB-KW"/>
</dbReference>
<organism evidence="7 8">
    <name type="scientific">Plesiocystis pacifica SIR-1</name>
    <dbReference type="NCBI Taxonomy" id="391625"/>
    <lineage>
        <taxon>Bacteria</taxon>
        <taxon>Pseudomonadati</taxon>
        <taxon>Myxococcota</taxon>
        <taxon>Polyangia</taxon>
        <taxon>Nannocystales</taxon>
        <taxon>Nannocystaceae</taxon>
        <taxon>Plesiocystis</taxon>
    </lineage>
</organism>
<dbReference type="InterPro" id="IPR013785">
    <property type="entry name" value="Aldolase_TIM"/>
</dbReference>
<evidence type="ECO:0000256" key="3">
    <source>
        <dbReference type="ARBA" id="ARBA00022723"/>
    </source>
</evidence>
<evidence type="ECO:0000256" key="1">
    <source>
        <dbReference type="ARBA" id="ARBA00001966"/>
    </source>
</evidence>
<evidence type="ECO:0000259" key="6">
    <source>
        <dbReference type="PROSITE" id="PS51918"/>
    </source>
</evidence>
<evidence type="ECO:0000256" key="2">
    <source>
        <dbReference type="ARBA" id="ARBA00022691"/>
    </source>
</evidence>
<comment type="caution">
    <text evidence="7">The sequence shown here is derived from an EMBL/GenBank/DDBJ whole genome shotgun (WGS) entry which is preliminary data.</text>
</comment>
<dbReference type="STRING" id="391625.PPSIR1_09480"/>
<feature type="domain" description="Radical SAM core" evidence="6">
    <location>
        <begin position="3"/>
        <end position="219"/>
    </location>
</feature>
<dbReference type="eggNOG" id="COG0535">
    <property type="taxonomic scope" value="Bacteria"/>
</dbReference>
<protein>
    <submittedName>
        <fullName evidence="7">Heme biosynthesis protein</fullName>
    </submittedName>
</protein>
<dbReference type="SFLD" id="SFLDG01067">
    <property type="entry name" value="SPASM/twitch_domain_containing"/>
    <property type="match status" value="1"/>
</dbReference>
<dbReference type="InterPro" id="IPR058240">
    <property type="entry name" value="rSAM_sf"/>
</dbReference>
<dbReference type="AlphaFoldDB" id="A6G9A2"/>
<evidence type="ECO:0000256" key="4">
    <source>
        <dbReference type="ARBA" id="ARBA00023004"/>
    </source>
</evidence>
<dbReference type="Pfam" id="PF04055">
    <property type="entry name" value="Radical_SAM"/>
    <property type="match status" value="1"/>
</dbReference>
<dbReference type="SFLD" id="SFLDS00029">
    <property type="entry name" value="Radical_SAM"/>
    <property type="match status" value="1"/>
</dbReference>
<dbReference type="SUPFAM" id="SSF102114">
    <property type="entry name" value="Radical SAM enzymes"/>
    <property type="match status" value="1"/>
</dbReference>